<name>A0A841FFS3_9ACTN</name>
<keyword evidence="4" id="KW-1185">Reference proteome</keyword>
<dbReference type="EMBL" id="JACHGT010000001">
    <property type="protein sequence ID" value="MBB6032688.1"/>
    <property type="molecule type" value="Genomic_DNA"/>
</dbReference>
<dbReference type="GO" id="GO:0003677">
    <property type="term" value="F:DNA binding"/>
    <property type="evidence" value="ECO:0007669"/>
    <property type="project" value="InterPro"/>
</dbReference>
<dbReference type="InterPro" id="IPR009061">
    <property type="entry name" value="DNA-bd_dom_put_sf"/>
</dbReference>
<evidence type="ECO:0000313" key="4">
    <source>
        <dbReference type="Proteomes" id="UP000548476"/>
    </source>
</evidence>
<dbReference type="PROSITE" id="PS50937">
    <property type="entry name" value="HTH_MERR_2"/>
    <property type="match status" value="1"/>
</dbReference>
<evidence type="ECO:0000313" key="3">
    <source>
        <dbReference type="EMBL" id="MBB6032688.1"/>
    </source>
</evidence>
<feature type="domain" description="HTH merR-type" evidence="2">
    <location>
        <begin position="49"/>
        <end position="104"/>
    </location>
</feature>
<dbReference type="Proteomes" id="UP000548476">
    <property type="component" value="Unassembled WGS sequence"/>
</dbReference>
<accession>A0A841FFS3</accession>
<feature type="region of interest" description="Disordered" evidence="1">
    <location>
        <begin position="288"/>
        <end position="336"/>
    </location>
</feature>
<dbReference type="AlphaFoldDB" id="A0A841FFS3"/>
<dbReference type="Gene3D" id="1.10.1660.10">
    <property type="match status" value="1"/>
</dbReference>
<dbReference type="GO" id="GO:0006355">
    <property type="term" value="P:regulation of DNA-templated transcription"/>
    <property type="evidence" value="ECO:0007669"/>
    <property type="project" value="InterPro"/>
</dbReference>
<evidence type="ECO:0000259" key="2">
    <source>
        <dbReference type="PROSITE" id="PS50937"/>
    </source>
</evidence>
<dbReference type="InterPro" id="IPR000551">
    <property type="entry name" value="MerR-type_HTH_dom"/>
</dbReference>
<dbReference type="RefSeq" id="WP_203686073.1">
    <property type="nucleotide sequence ID" value="NZ_BONT01000035.1"/>
</dbReference>
<dbReference type="Pfam" id="PF13411">
    <property type="entry name" value="MerR_1"/>
    <property type="match status" value="1"/>
</dbReference>
<protein>
    <recommendedName>
        <fullName evidence="2">HTH merR-type domain-containing protein</fullName>
    </recommendedName>
</protein>
<feature type="compositionally biased region" description="Low complexity" evidence="1">
    <location>
        <begin position="298"/>
        <end position="327"/>
    </location>
</feature>
<gene>
    <name evidence="3" type="ORF">HNR73_000530</name>
</gene>
<proteinExistence type="predicted"/>
<sequence length="336" mass="33759">MTDERTNAPPRAETQRLWTVAELAAAVARALSRDYEGAGSGRVTDVPGVRVIRWYQTIGLVDRPAEMRGRTALYGPRHLRQIVAIKRLQSAGQSLAEIQEALVGAPEEVLERVARVPEGELFAGEARALDGPAAEGAVLVEGAVPAAGAALAGSPAPAPVAELVDAAALPVTVEVEDAPAEPPRGRFWASRAVSPVVAGPASTEAAPDTATFDTGPVDTATPDTASFGGAAPRAATSPVVPELSYGIAVAPGVTVLVSLPRSPDPAAIAAIRAASAPLVAELAAHRAAAVPPGPKPAVPASADPTTDSATTAPSTTAPSTTTHAPAARGLTEGASS</sequence>
<organism evidence="3 4">
    <name type="scientific">Phytomonospora endophytica</name>
    <dbReference type="NCBI Taxonomy" id="714109"/>
    <lineage>
        <taxon>Bacteria</taxon>
        <taxon>Bacillati</taxon>
        <taxon>Actinomycetota</taxon>
        <taxon>Actinomycetes</taxon>
        <taxon>Micromonosporales</taxon>
        <taxon>Micromonosporaceae</taxon>
        <taxon>Phytomonospora</taxon>
    </lineage>
</organism>
<dbReference type="SUPFAM" id="SSF46955">
    <property type="entry name" value="Putative DNA-binding domain"/>
    <property type="match status" value="1"/>
</dbReference>
<dbReference type="SMART" id="SM00422">
    <property type="entry name" value="HTH_MERR"/>
    <property type="match status" value="1"/>
</dbReference>
<reference evidence="3 4" key="1">
    <citation type="submission" date="2020-08" db="EMBL/GenBank/DDBJ databases">
        <title>Genomic Encyclopedia of Type Strains, Phase IV (KMG-IV): sequencing the most valuable type-strain genomes for metagenomic binning, comparative biology and taxonomic classification.</title>
        <authorList>
            <person name="Goeker M."/>
        </authorList>
    </citation>
    <scope>NUCLEOTIDE SEQUENCE [LARGE SCALE GENOMIC DNA]</scope>
    <source>
        <strain evidence="3 4">YIM 65646</strain>
    </source>
</reference>
<evidence type="ECO:0000256" key="1">
    <source>
        <dbReference type="SAM" id="MobiDB-lite"/>
    </source>
</evidence>
<comment type="caution">
    <text evidence="3">The sequence shown here is derived from an EMBL/GenBank/DDBJ whole genome shotgun (WGS) entry which is preliminary data.</text>
</comment>